<protein>
    <submittedName>
        <fullName evidence="1">Uncharacterized protein</fullName>
    </submittedName>
</protein>
<dbReference type="Proteomes" id="UP000609849">
    <property type="component" value="Unassembled WGS sequence"/>
</dbReference>
<dbReference type="Pfam" id="PF20140">
    <property type="entry name" value="DUF6530"/>
    <property type="match status" value="1"/>
</dbReference>
<evidence type="ECO:0000313" key="2">
    <source>
        <dbReference type="Proteomes" id="UP000609849"/>
    </source>
</evidence>
<comment type="caution">
    <text evidence="1">The sequence shown here is derived from an EMBL/GenBank/DDBJ whole genome shotgun (WGS) entry which is preliminary data.</text>
</comment>
<keyword evidence="2" id="KW-1185">Reference proteome</keyword>
<dbReference type="InterPro" id="IPR045352">
    <property type="entry name" value="DUF6530"/>
</dbReference>
<sequence length="68" mass="7900">MWRKYKDVDGYRVPSSDIEKIDIGVKKSAYNENLDKDIIILANEPNNQGELLVERCRVLSEILEELGY</sequence>
<organism evidence="1 2">
    <name type="scientific">Romboutsia faecis</name>
    <dbReference type="NCBI Taxonomy" id="2764597"/>
    <lineage>
        <taxon>Bacteria</taxon>
        <taxon>Bacillati</taxon>
        <taxon>Bacillota</taxon>
        <taxon>Clostridia</taxon>
        <taxon>Peptostreptococcales</taxon>
        <taxon>Peptostreptococcaceae</taxon>
        <taxon>Romboutsia</taxon>
    </lineage>
</organism>
<evidence type="ECO:0000313" key="1">
    <source>
        <dbReference type="EMBL" id="MBC5996752.1"/>
    </source>
</evidence>
<accession>A0ABR7JPB2</accession>
<proteinExistence type="predicted"/>
<gene>
    <name evidence="1" type="ORF">H8923_08265</name>
</gene>
<dbReference type="RefSeq" id="WP_153971304.1">
    <property type="nucleotide sequence ID" value="NZ_JACRWE010000003.1"/>
</dbReference>
<dbReference type="EMBL" id="JACRWE010000003">
    <property type="protein sequence ID" value="MBC5996752.1"/>
    <property type="molecule type" value="Genomic_DNA"/>
</dbReference>
<name>A0ABR7JPB2_9FIRM</name>
<reference evidence="1 2" key="1">
    <citation type="submission" date="2020-08" db="EMBL/GenBank/DDBJ databases">
        <authorList>
            <person name="Liu C."/>
            <person name="Sun Q."/>
        </authorList>
    </citation>
    <scope>NUCLEOTIDE SEQUENCE [LARGE SCALE GENOMIC DNA]</scope>
    <source>
        <strain evidence="1 2">NSJ-18</strain>
    </source>
</reference>